<dbReference type="InterPro" id="IPR050640">
    <property type="entry name" value="Bact_2-comp_sensor_kinase"/>
</dbReference>
<dbReference type="SUPFAM" id="SSF55874">
    <property type="entry name" value="ATPase domain of HSP90 chaperone/DNA topoisomerase II/histidine kinase"/>
    <property type="match status" value="1"/>
</dbReference>
<dbReference type="GO" id="GO:0005886">
    <property type="term" value="C:plasma membrane"/>
    <property type="evidence" value="ECO:0007669"/>
    <property type="project" value="UniProtKB-SubCell"/>
</dbReference>
<dbReference type="SMART" id="SM00304">
    <property type="entry name" value="HAMP"/>
    <property type="match status" value="1"/>
</dbReference>
<reference evidence="18 19" key="1">
    <citation type="submission" date="2014-06" db="EMBL/GenBank/DDBJ databases">
        <title>Draft genome sequence of Paenibacillus sp. MSt1.</title>
        <authorList>
            <person name="Aw Y.K."/>
            <person name="Ong K.S."/>
            <person name="Gan H.M."/>
            <person name="Lee S.M."/>
        </authorList>
    </citation>
    <scope>NUCLEOTIDE SEQUENCE [LARGE SCALE GENOMIC DNA]</scope>
    <source>
        <strain evidence="18 19">MSt1</strain>
    </source>
</reference>
<keyword evidence="14" id="KW-0175">Coiled coil</keyword>
<dbReference type="InterPro" id="IPR003660">
    <property type="entry name" value="HAMP_dom"/>
</dbReference>
<evidence type="ECO:0000256" key="12">
    <source>
        <dbReference type="ARBA" id="ARBA00023012"/>
    </source>
</evidence>
<dbReference type="Gene3D" id="6.10.340.10">
    <property type="match status" value="1"/>
</dbReference>
<evidence type="ECO:0000256" key="3">
    <source>
        <dbReference type="ARBA" id="ARBA00012438"/>
    </source>
</evidence>
<evidence type="ECO:0000256" key="10">
    <source>
        <dbReference type="ARBA" id="ARBA00022840"/>
    </source>
</evidence>
<dbReference type="InterPro" id="IPR005467">
    <property type="entry name" value="His_kinase_dom"/>
</dbReference>
<evidence type="ECO:0000256" key="1">
    <source>
        <dbReference type="ARBA" id="ARBA00000085"/>
    </source>
</evidence>
<evidence type="ECO:0000256" key="11">
    <source>
        <dbReference type="ARBA" id="ARBA00022989"/>
    </source>
</evidence>
<dbReference type="Gene3D" id="3.30.565.10">
    <property type="entry name" value="Histidine kinase-like ATPase, C-terminal domain"/>
    <property type="match status" value="1"/>
</dbReference>
<feature type="transmembrane region" description="Helical" evidence="15">
    <location>
        <begin position="12"/>
        <end position="34"/>
    </location>
</feature>
<evidence type="ECO:0000256" key="2">
    <source>
        <dbReference type="ARBA" id="ARBA00004651"/>
    </source>
</evidence>
<evidence type="ECO:0000256" key="14">
    <source>
        <dbReference type="SAM" id="Coils"/>
    </source>
</evidence>
<dbReference type="CDD" id="cd06225">
    <property type="entry name" value="HAMP"/>
    <property type="match status" value="1"/>
</dbReference>
<dbReference type="EC" id="2.7.13.3" evidence="3"/>
<dbReference type="InterPro" id="IPR033479">
    <property type="entry name" value="dCache_1"/>
</dbReference>
<dbReference type="Pfam" id="PF02518">
    <property type="entry name" value="HATPase_c"/>
    <property type="match status" value="1"/>
</dbReference>
<evidence type="ECO:0000256" key="15">
    <source>
        <dbReference type="SAM" id="Phobius"/>
    </source>
</evidence>
<accession>A0A081P434</accession>
<sequence length="616" mass="69904">MALRNMSFRLKMFVIMFIVILIPMILVSTILFKWSEQAITDQTSKVVISSIQFAVTNIDSALENVAGMSKMLLTENRLIAIAKRGEPLKPEEKNEKYNGIMDLLSFFITRIKVMNILEGIDSFYLYLVKQNTIMDSKSTYYEDVNVDHIDFVQQAKSGQWKDRWFVSAPVNYDSLNGIETRLETAKQISFTTALSDEDGHDIAVLAANVNESFISDYYKKIQRGIPGEFVVLDRSSTVVACPDSRLVGSRTADYSHMNDTIQNMKSKSGSFFITVQGEEKFAVYSVSDYTNWSYVVVIPASEILGKVNEMQKFMLIVISVTGILIFGITLLLSRFFYKPLEKLVLAMQKIENRRLDFKIKDNRGDEYKRVYQGFNDMVDELNVLIQDLENEKILNQEAEIKLLQAQINPHFLYNTLDSIYSIARIKKVDEISQMVAALSKFFRISLSSGKEVVTLKEAVQLVINYLTILNIRYKGAITFDLNIPEELYVCQVPKLLLQPIVENAVYHGLERRKGGGQLTISAVRQSHALFLYVEDDGIGIEPAALEKLQSMLDGNNPGESSGFALRNLNRQIRLKYGMTYGVTLESAYGQGTRVTVKLPVMTMERGDSDVPHDRSR</sequence>
<comment type="caution">
    <text evidence="18">The sequence shown here is derived from an EMBL/GenBank/DDBJ whole genome shotgun (WGS) entry which is preliminary data.</text>
</comment>
<dbReference type="SMART" id="SM00387">
    <property type="entry name" value="HATPase_c"/>
    <property type="match status" value="1"/>
</dbReference>
<keyword evidence="8" id="KW-0547">Nucleotide-binding</keyword>
<feature type="coiled-coil region" evidence="14">
    <location>
        <begin position="371"/>
        <end position="408"/>
    </location>
</feature>
<dbReference type="PANTHER" id="PTHR34220">
    <property type="entry name" value="SENSOR HISTIDINE KINASE YPDA"/>
    <property type="match status" value="1"/>
</dbReference>
<evidence type="ECO:0000256" key="5">
    <source>
        <dbReference type="ARBA" id="ARBA00022553"/>
    </source>
</evidence>
<proteinExistence type="predicted"/>
<keyword evidence="5" id="KW-0597">Phosphoprotein</keyword>
<keyword evidence="6" id="KW-0808">Transferase</keyword>
<keyword evidence="4" id="KW-1003">Cell membrane</keyword>
<evidence type="ECO:0000256" key="6">
    <source>
        <dbReference type="ARBA" id="ARBA00022679"/>
    </source>
</evidence>
<dbReference type="Pfam" id="PF02743">
    <property type="entry name" value="dCache_1"/>
    <property type="match status" value="1"/>
</dbReference>
<protein>
    <recommendedName>
        <fullName evidence="3">histidine kinase</fullName>
        <ecNumber evidence="3">2.7.13.3</ecNumber>
    </recommendedName>
</protein>
<dbReference type="Gene3D" id="3.30.450.20">
    <property type="entry name" value="PAS domain"/>
    <property type="match status" value="1"/>
</dbReference>
<organism evidence="18 19">
    <name type="scientific">Paenibacillus tyrfis</name>
    <dbReference type="NCBI Taxonomy" id="1501230"/>
    <lineage>
        <taxon>Bacteria</taxon>
        <taxon>Bacillati</taxon>
        <taxon>Bacillota</taxon>
        <taxon>Bacilli</taxon>
        <taxon>Bacillales</taxon>
        <taxon>Paenibacillaceae</taxon>
        <taxon>Paenibacillus</taxon>
    </lineage>
</organism>
<dbReference type="PROSITE" id="PS50885">
    <property type="entry name" value="HAMP"/>
    <property type="match status" value="1"/>
</dbReference>
<dbReference type="GO" id="GO:0000155">
    <property type="term" value="F:phosphorelay sensor kinase activity"/>
    <property type="evidence" value="ECO:0007669"/>
    <property type="project" value="InterPro"/>
</dbReference>
<dbReference type="GO" id="GO:0005524">
    <property type="term" value="F:ATP binding"/>
    <property type="evidence" value="ECO:0007669"/>
    <property type="project" value="UniProtKB-KW"/>
</dbReference>
<dbReference type="Pfam" id="PF00672">
    <property type="entry name" value="HAMP"/>
    <property type="match status" value="1"/>
</dbReference>
<dbReference type="SUPFAM" id="SSF158472">
    <property type="entry name" value="HAMP domain-like"/>
    <property type="match status" value="1"/>
</dbReference>
<dbReference type="EMBL" id="JNVM01000010">
    <property type="protein sequence ID" value="KEQ25457.1"/>
    <property type="molecule type" value="Genomic_DNA"/>
</dbReference>
<dbReference type="CDD" id="cd12912">
    <property type="entry name" value="PDC2_MCP_like"/>
    <property type="match status" value="1"/>
</dbReference>
<evidence type="ECO:0000256" key="13">
    <source>
        <dbReference type="ARBA" id="ARBA00023136"/>
    </source>
</evidence>
<evidence type="ECO:0000259" key="16">
    <source>
        <dbReference type="PROSITE" id="PS50109"/>
    </source>
</evidence>
<evidence type="ECO:0000256" key="8">
    <source>
        <dbReference type="ARBA" id="ARBA00022741"/>
    </source>
</evidence>
<dbReference type="PROSITE" id="PS50109">
    <property type="entry name" value="HIS_KIN"/>
    <property type="match status" value="1"/>
</dbReference>
<keyword evidence="19" id="KW-1185">Reference proteome</keyword>
<evidence type="ECO:0000256" key="4">
    <source>
        <dbReference type="ARBA" id="ARBA00022475"/>
    </source>
</evidence>
<feature type="domain" description="HAMP" evidence="17">
    <location>
        <begin position="334"/>
        <end position="386"/>
    </location>
</feature>
<dbReference type="Proteomes" id="UP000028123">
    <property type="component" value="Unassembled WGS sequence"/>
</dbReference>
<dbReference type="InterPro" id="IPR010559">
    <property type="entry name" value="Sig_transdc_His_kin_internal"/>
</dbReference>
<evidence type="ECO:0000256" key="9">
    <source>
        <dbReference type="ARBA" id="ARBA00022777"/>
    </source>
</evidence>
<gene>
    <name evidence="18" type="ORF">ET33_01670</name>
</gene>
<dbReference type="RefSeq" id="WP_036681552.1">
    <property type="nucleotide sequence ID" value="NZ_JNVM01000010.1"/>
</dbReference>
<dbReference type="OrthoDB" id="9776552at2"/>
<evidence type="ECO:0000313" key="18">
    <source>
        <dbReference type="EMBL" id="KEQ25457.1"/>
    </source>
</evidence>
<dbReference type="InterPro" id="IPR036890">
    <property type="entry name" value="HATPase_C_sf"/>
</dbReference>
<keyword evidence="13 15" id="KW-0472">Membrane</keyword>
<dbReference type="InterPro" id="IPR003594">
    <property type="entry name" value="HATPase_dom"/>
</dbReference>
<feature type="transmembrane region" description="Helical" evidence="15">
    <location>
        <begin position="313"/>
        <end position="337"/>
    </location>
</feature>
<dbReference type="eggNOG" id="COG2972">
    <property type="taxonomic scope" value="Bacteria"/>
</dbReference>
<keyword evidence="7 15" id="KW-0812">Transmembrane</keyword>
<comment type="catalytic activity">
    <reaction evidence="1">
        <text>ATP + protein L-histidine = ADP + protein N-phospho-L-histidine.</text>
        <dbReference type="EC" id="2.7.13.3"/>
    </reaction>
</comment>
<dbReference type="Pfam" id="PF06580">
    <property type="entry name" value="His_kinase"/>
    <property type="match status" value="1"/>
</dbReference>
<keyword evidence="11 15" id="KW-1133">Transmembrane helix</keyword>
<evidence type="ECO:0000313" key="19">
    <source>
        <dbReference type="Proteomes" id="UP000028123"/>
    </source>
</evidence>
<name>A0A081P434_9BACL</name>
<keyword evidence="12" id="KW-0902">Two-component regulatory system</keyword>
<dbReference type="AlphaFoldDB" id="A0A081P434"/>
<keyword evidence="10" id="KW-0067">ATP-binding</keyword>
<comment type="subcellular location">
    <subcellularLocation>
        <location evidence="2">Cell membrane</location>
        <topology evidence="2">Multi-pass membrane protein</topology>
    </subcellularLocation>
</comment>
<dbReference type="PANTHER" id="PTHR34220:SF7">
    <property type="entry name" value="SENSOR HISTIDINE KINASE YPDA"/>
    <property type="match status" value="1"/>
</dbReference>
<evidence type="ECO:0000259" key="17">
    <source>
        <dbReference type="PROSITE" id="PS50885"/>
    </source>
</evidence>
<keyword evidence="9" id="KW-0418">Kinase</keyword>
<evidence type="ECO:0000256" key="7">
    <source>
        <dbReference type="ARBA" id="ARBA00022692"/>
    </source>
</evidence>
<feature type="domain" description="Histidine kinase" evidence="16">
    <location>
        <begin position="427"/>
        <end position="602"/>
    </location>
</feature>